<dbReference type="Proteomes" id="UP000076623">
    <property type="component" value="Chromosome"/>
</dbReference>
<evidence type="ECO:0000256" key="1">
    <source>
        <dbReference type="SAM" id="MobiDB-lite"/>
    </source>
</evidence>
<dbReference type="STRING" id="1221500.ABE65_004230"/>
<proteinExistence type="predicted"/>
<dbReference type="RefSeq" id="WP_066391638.1">
    <property type="nucleotide sequence ID" value="NZ_CP015378.1"/>
</dbReference>
<evidence type="ECO:0000313" key="2">
    <source>
        <dbReference type="EMBL" id="ANC76059.1"/>
    </source>
</evidence>
<reference evidence="2 3" key="1">
    <citation type="submission" date="2016-04" db="EMBL/GenBank/DDBJ databases">
        <title>Complete genome sequence of Fictibacillus phosphorivorans G25-29, a strain toxic to nematodes.</title>
        <authorList>
            <person name="Zheng Z."/>
        </authorList>
    </citation>
    <scope>NUCLEOTIDE SEQUENCE [LARGE SCALE GENOMIC DNA]</scope>
    <source>
        <strain evidence="2 3">G25-29</strain>
    </source>
</reference>
<feature type="region of interest" description="Disordered" evidence="1">
    <location>
        <begin position="1"/>
        <end position="20"/>
    </location>
</feature>
<accession>A0A161III7</accession>
<dbReference type="EMBL" id="CP015378">
    <property type="protein sequence ID" value="ANC76059.1"/>
    <property type="molecule type" value="Genomic_DNA"/>
</dbReference>
<evidence type="ECO:0000313" key="3">
    <source>
        <dbReference type="Proteomes" id="UP000076623"/>
    </source>
</evidence>
<sequence>MKPTEEHNDKAETQVHYETPEQKVQNTHSVQLWREYFSERFETFERRKLQTVSFRDLVDGKDTSYTFVHIYRDYYPALLNAGQFFDEDIALLYKYHVQIETLLRLFSFESQYGVATYMQSNFDATVEKLCDQMYITLKQINSDKLLDENKKLVEESLRNFQSLYEIPAKWGHLLFYLFQISWSLLYMEQAWVSKYEKQLLEEKESGKTSQMLELALVHFAFASGNEELAFKRLAQCEKKVDMVHYLVWMKLLVDKQEWDRLLLWLLDLKPYFLEGVGTYYYHSDSREFFHEYLSYFWKYAQHTGDEDQYEEMLIEFLPITFYEYGEYLMVIGEHERWVELQVIMGYSPELIQRKDLKEVVSFQKESALPIYHQAIDRLINERTRKSYQSAIKHLKTLRSLYFDLGEEERFSQYINQIATVYGRLRAFQEELRKGKFIS</sequence>
<protein>
    <submittedName>
        <fullName evidence="2">Uncharacterized protein</fullName>
    </submittedName>
</protein>
<dbReference type="AlphaFoldDB" id="A0A161III7"/>
<organism evidence="2 3">
    <name type="scientific">Fictibacillus phosphorivorans</name>
    <dbReference type="NCBI Taxonomy" id="1221500"/>
    <lineage>
        <taxon>Bacteria</taxon>
        <taxon>Bacillati</taxon>
        <taxon>Bacillota</taxon>
        <taxon>Bacilli</taxon>
        <taxon>Bacillales</taxon>
        <taxon>Fictibacillaceae</taxon>
        <taxon>Fictibacillus</taxon>
    </lineage>
</organism>
<name>A0A161III7_9BACL</name>
<keyword evidence="3" id="KW-1185">Reference proteome</keyword>
<dbReference type="KEGG" id="fpn:ABE65_004230"/>
<gene>
    <name evidence="2" type="ORF">ABE65_004230</name>
</gene>